<dbReference type="InterPro" id="IPR042184">
    <property type="entry name" value="YqeY/Aim41_N"/>
</dbReference>
<dbReference type="PANTHER" id="PTHR28055">
    <property type="entry name" value="ALTERED INHERITANCE OF MITOCHONDRIA PROTEIN 41, MITOCHONDRIAL"/>
    <property type="match status" value="1"/>
</dbReference>
<dbReference type="Gene3D" id="1.10.10.410">
    <property type="match status" value="1"/>
</dbReference>
<dbReference type="InterPro" id="IPR019004">
    <property type="entry name" value="YqeY/Aim41"/>
</dbReference>
<dbReference type="PANTHER" id="PTHR28055:SF1">
    <property type="entry name" value="ALTERED INHERITANCE OF MITOCHONDRIA PROTEIN 41, MITOCHONDRIAL"/>
    <property type="match status" value="1"/>
</dbReference>
<accession>A0A831WVK4</accession>
<dbReference type="InterPro" id="IPR003789">
    <property type="entry name" value="Asn/Gln_tRNA_amidoTrase-B-like"/>
</dbReference>
<organism evidence="1">
    <name type="scientific">Prosthecochloris aestuarii</name>
    <dbReference type="NCBI Taxonomy" id="1102"/>
    <lineage>
        <taxon>Bacteria</taxon>
        <taxon>Pseudomonadati</taxon>
        <taxon>Chlorobiota</taxon>
        <taxon>Chlorobiia</taxon>
        <taxon>Chlorobiales</taxon>
        <taxon>Chlorobiaceae</taxon>
        <taxon>Prosthecochloris</taxon>
    </lineage>
</organism>
<comment type="caution">
    <text evidence="1">The sequence shown here is derived from an EMBL/GenBank/DDBJ whole genome shotgun (WGS) entry which is preliminary data.</text>
</comment>
<protein>
    <submittedName>
        <fullName evidence="1">GatB/YqeY domain-containing protein</fullName>
    </submittedName>
</protein>
<evidence type="ECO:0000313" key="1">
    <source>
        <dbReference type="EMBL" id="HED31254.1"/>
    </source>
</evidence>
<dbReference type="Gene3D" id="1.10.1510.10">
    <property type="entry name" value="Uncharacterised protein YqeY/AIM41 PF09424, N-terminal domain"/>
    <property type="match status" value="1"/>
</dbReference>
<dbReference type="Proteomes" id="UP000886335">
    <property type="component" value="Unassembled WGS sequence"/>
</dbReference>
<sequence>MSLKEQIDQDLKSAMKSGDKTRLNAIRSIRAALLEKEVSVRVGGKAELTEEQEIEVISSLAKKRRDSIEQYRNAGRDDLADTEQAELDILVTYLPEQLSDEEIERAVRSIVEQTGASSMKDMGRVMGAAMKELKGKADGGKVQEFVKSALNA</sequence>
<name>A0A831WVK4_PROAE</name>
<dbReference type="AlphaFoldDB" id="A0A831WVK4"/>
<gene>
    <name evidence="1" type="ORF">ENN50_06160</name>
</gene>
<proteinExistence type="predicted"/>
<dbReference type="SUPFAM" id="SSF89095">
    <property type="entry name" value="GatB/YqeY motif"/>
    <property type="match status" value="1"/>
</dbReference>
<reference evidence="1" key="1">
    <citation type="journal article" date="2020" name="mSystems">
        <title>Genome- and Community-Level Interaction Insights into Carbon Utilization and Element Cycling Functions of Hydrothermarchaeota in Hydrothermal Sediment.</title>
        <authorList>
            <person name="Zhou Z."/>
            <person name="Liu Y."/>
            <person name="Xu W."/>
            <person name="Pan J."/>
            <person name="Luo Z.H."/>
            <person name="Li M."/>
        </authorList>
    </citation>
    <scope>NUCLEOTIDE SEQUENCE [LARGE SCALE GENOMIC DNA]</scope>
    <source>
        <strain evidence="1">SpSt-1181</strain>
    </source>
</reference>
<dbReference type="InterPro" id="IPR023168">
    <property type="entry name" value="GatB_Yqey_C_2"/>
</dbReference>
<dbReference type="Pfam" id="PF09424">
    <property type="entry name" value="YqeY"/>
    <property type="match status" value="1"/>
</dbReference>
<dbReference type="GO" id="GO:0016884">
    <property type="term" value="F:carbon-nitrogen ligase activity, with glutamine as amido-N-donor"/>
    <property type="evidence" value="ECO:0007669"/>
    <property type="project" value="InterPro"/>
</dbReference>
<dbReference type="EMBL" id="DSBW01000139">
    <property type="protein sequence ID" value="HED31254.1"/>
    <property type="molecule type" value="Genomic_DNA"/>
</dbReference>